<dbReference type="Gene3D" id="3.40.630.30">
    <property type="match status" value="1"/>
</dbReference>
<dbReference type="OrthoDB" id="3216107at2"/>
<protein>
    <submittedName>
        <fullName evidence="2">N-acetyltransferase</fullName>
    </submittedName>
</protein>
<dbReference type="EMBL" id="SCWB01000005">
    <property type="protein sequence ID" value="TDM12260.1"/>
    <property type="molecule type" value="Genomic_DNA"/>
</dbReference>
<comment type="caution">
    <text evidence="2">The sequence shown here is derived from an EMBL/GenBank/DDBJ whole genome shotgun (WGS) entry which is preliminary data.</text>
</comment>
<keyword evidence="2" id="KW-0808">Transferase</keyword>
<proteinExistence type="predicted"/>
<keyword evidence="3" id="KW-1185">Reference proteome</keyword>
<dbReference type="SUPFAM" id="SSF55729">
    <property type="entry name" value="Acyl-CoA N-acyltransferases (Nat)"/>
    <property type="match status" value="1"/>
</dbReference>
<evidence type="ECO:0000313" key="2">
    <source>
        <dbReference type="EMBL" id="TDM12260.1"/>
    </source>
</evidence>
<dbReference type="AlphaFoldDB" id="A0A4R6BW61"/>
<feature type="domain" description="N-acetyltransferase" evidence="1">
    <location>
        <begin position="1"/>
        <end position="125"/>
    </location>
</feature>
<accession>A0A4R6BW61</accession>
<dbReference type="Proteomes" id="UP000294802">
    <property type="component" value="Unassembled WGS sequence"/>
</dbReference>
<gene>
    <name evidence="2" type="ORF">ERX29_04130</name>
</gene>
<dbReference type="RefSeq" id="WP_133443430.1">
    <property type="nucleotide sequence ID" value="NZ_SCWB01000005.1"/>
</dbReference>
<sequence length="125" mass="14651">MIRKFTPADIDAIQHMNKAEGWDNLVARHDQTLNSWIHSESFVMEQDGEVIACIRALTDGYVSLYVCELIVRQDMRGQGCGRKLLSFVHDLYPSTRMELLATSSSKSYYEDWFRPFYGYRKTYHE</sequence>
<dbReference type="Pfam" id="PF13508">
    <property type="entry name" value="Acetyltransf_7"/>
    <property type="match status" value="1"/>
</dbReference>
<dbReference type="CDD" id="cd04301">
    <property type="entry name" value="NAT_SF"/>
    <property type="match status" value="1"/>
</dbReference>
<dbReference type="PROSITE" id="PS51186">
    <property type="entry name" value="GNAT"/>
    <property type="match status" value="1"/>
</dbReference>
<dbReference type="InterPro" id="IPR016181">
    <property type="entry name" value="Acyl_CoA_acyltransferase"/>
</dbReference>
<reference evidence="2 3" key="1">
    <citation type="submission" date="2019-01" db="EMBL/GenBank/DDBJ databases">
        <title>Draft genome sequences of the type strains of six Macrococcus species.</title>
        <authorList>
            <person name="Mazhar S."/>
            <person name="Altermann E."/>
            <person name="Hill C."/>
            <person name="Mcauliffe O."/>
        </authorList>
    </citation>
    <scope>NUCLEOTIDE SEQUENCE [LARGE SCALE GENOMIC DNA]</scope>
    <source>
        <strain evidence="2 3">CCM4815</strain>
    </source>
</reference>
<name>A0A4R6BW61_9STAP</name>
<dbReference type="GO" id="GO:0016747">
    <property type="term" value="F:acyltransferase activity, transferring groups other than amino-acyl groups"/>
    <property type="evidence" value="ECO:0007669"/>
    <property type="project" value="InterPro"/>
</dbReference>
<evidence type="ECO:0000259" key="1">
    <source>
        <dbReference type="PROSITE" id="PS51186"/>
    </source>
</evidence>
<evidence type="ECO:0000313" key="3">
    <source>
        <dbReference type="Proteomes" id="UP000294802"/>
    </source>
</evidence>
<dbReference type="InterPro" id="IPR000182">
    <property type="entry name" value="GNAT_dom"/>
</dbReference>
<organism evidence="2 3">
    <name type="scientific">Macrococcus lamae</name>
    <dbReference type="NCBI Taxonomy" id="198484"/>
    <lineage>
        <taxon>Bacteria</taxon>
        <taxon>Bacillati</taxon>
        <taxon>Bacillota</taxon>
        <taxon>Bacilli</taxon>
        <taxon>Bacillales</taxon>
        <taxon>Staphylococcaceae</taxon>
        <taxon>Macrococcus</taxon>
    </lineage>
</organism>